<evidence type="ECO:0000313" key="2">
    <source>
        <dbReference type="EMBL" id="KAJ8486558.1"/>
    </source>
</evidence>
<dbReference type="EMBL" id="JAQQAF010000005">
    <property type="protein sequence ID" value="KAJ8486558.1"/>
    <property type="molecule type" value="Genomic_DNA"/>
</dbReference>
<sequence length="93" mass="10388">MNRSSQRLLATNNPTNNITKGRDLEREKAGKKRGEERETSGDGEVVWESLPRRSGRPPHGPGAIREHLDRVLGLLRPHLDQPLPTSSTGMTRL</sequence>
<protein>
    <submittedName>
        <fullName evidence="2">Uncharacterized protein</fullName>
    </submittedName>
</protein>
<feature type="region of interest" description="Disordered" evidence="1">
    <location>
        <begin position="1"/>
        <end position="68"/>
    </location>
</feature>
<organism evidence="2 3">
    <name type="scientific">Ensete ventricosum</name>
    <name type="common">Abyssinian banana</name>
    <name type="synonym">Musa ensete</name>
    <dbReference type="NCBI Taxonomy" id="4639"/>
    <lineage>
        <taxon>Eukaryota</taxon>
        <taxon>Viridiplantae</taxon>
        <taxon>Streptophyta</taxon>
        <taxon>Embryophyta</taxon>
        <taxon>Tracheophyta</taxon>
        <taxon>Spermatophyta</taxon>
        <taxon>Magnoliopsida</taxon>
        <taxon>Liliopsida</taxon>
        <taxon>Zingiberales</taxon>
        <taxon>Musaceae</taxon>
        <taxon>Ensete</taxon>
    </lineage>
</organism>
<reference evidence="2 3" key="1">
    <citation type="submission" date="2022-12" db="EMBL/GenBank/DDBJ databases">
        <title>Chromosome-scale assembly of the Ensete ventricosum genome.</title>
        <authorList>
            <person name="Dussert Y."/>
            <person name="Stocks J."/>
            <person name="Wendawek A."/>
            <person name="Woldeyes F."/>
            <person name="Nichols R.A."/>
            <person name="Borrell J.S."/>
        </authorList>
    </citation>
    <scope>NUCLEOTIDE SEQUENCE [LARGE SCALE GENOMIC DNA]</scope>
    <source>
        <strain evidence="3">cv. Maze</strain>
        <tissue evidence="2">Seeds</tissue>
    </source>
</reference>
<feature type="compositionally biased region" description="Polar residues" evidence="1">
    <location>
        <begin position="1"/>
        <end position="19"/>
    </location>
</feature>
<accession>A0AAV8R5Y4</accession>
<proteinExistence type="predicted"/>
<dbReference type="AlphaFoldDB" id="A0AAV8R5Y4"/>
<feature type="compositionally biased region" description="Basic and acidic residues" evidence="1">
    <location>
        <begin position="20"/>
        <end position="40"/>
    </location>
</feature>
<evidence type="ECO:0000313" key="3">
    <source>
        <dbReference type="Proteomes" id="UP001222027"/>
    </source>
</evidence>
<gene>
    <name evidence="2" type="ORF">OPV22_019043</name>
</gene>
<name>A0AAV8R5Y4_ENSVE</name>
<evidence type="ECO:0000256" key="1">
    <source>
        <dbReference type="SAM" id="MobiDB-lite"/>
    </source>
</evidence>
<comment type="caution">
    <text evidence="2">The sequence shown here is derived from an EMBL/GenBank/DDBJ whole genome shotgun (WGS) entry which is preliminary data.</text>
</comment>
<keyword evidence="3" id="KW-1185">Reference proteome</keyword>
<dbReference type="Proteomes" id="UP001222027">
    <property type="component" value="Unassembled WGS sequence"/>
</dbReference>